<sequence>MTEVVAHKEGNGKKTKKCGPWHSLHEIQQRNQYMTEDHKEKHKKTEKEQKYGVNHTWNFKLNSPDL</sequence>
<evidence type="ECO:0000313" key="2">
    <source>
        <dbReference type="EMBL" id="KAK1313096.1"/>
    </source>
</evidence>
<evidence type="ECO:0000256" key="1">
    <source>
        <dbReference type="SAM" id="MobiDB-lite"/>
    </source>
</evidence>
<feature type="region of interest" description="Disordered" evidence="1">
    <location>
        <begin position="1"/>
        <end position="21"/>
    </location>
</feature>
<dbReference type="Proteomes" id="UP001180020">
    <property type="component" value="Unassembled WGS sequence"/>
</dbReference>
<evidence type="ECO:0000313" key="3">
    <source>
        <dbReference type="Proteomes" id="UP001180020"/>
    </source>
</evidence>
<accession>A0AAV9EIV2</accession>
<organism evidence="2 3">
    <name type="scientific">Acorus calamus</name>
    <name type="common">Sweet flag</name>
    <dbReference type="NCBI Taxonomy" id="4465"/>
    <lineage>
        <taxon>Eukaryota</taxon>
        <taxon>Viridiplantae</taxon>
        <taxon>Streptophyta</taxon>
        <taxon>Embryophyta</taxon>
        <taxon>Tracheophyta</taxon>
        <taxon>Spermatophyta</taxon>
        <taxon>Magnoliopsida</taxon>
        <taxon>Liliopsida</taxon>
        <taxon>Acoraceae</taxon>
        <taxon>Acorus</taxon>
    </lineage>
</organism>
<dbReference type="EMBL" id="JAUJYO010000006">
    <property type="protein sequence ID" value="KAK1313096.1"/>
    <property type="molecule type" value="Genomic_DNA"/>
</dbReference>
<dbReference type="AlphaFoldDB" id="A0AAV9EIV2"/>
<reference evidence="2" key="1">
    <citation type="journal article" date="2023" name="Nat. Commun.">
        <title>Diploid and tetraploid genomes of Acorus and the evolution of monocots.</title>
        <authorList>
            <person name="Ma L."/>
            <person name="Liu K.W."/>
            <person name="Li Z."/>
            <person name="Hsiao Y.Y."/>
            <person name="Qi Y."/>
            <person name="Fu T."/>
            <person name="Tang G.D."/>
            <person name="Zhang D."/>
            <person name="Sun W.H."/>
            <person name="Liu D.K."/>
            <person name="Li Y."/>
            <person name="Chen G.Z."/>
            <person name="Liu X.D."/>
            <person name="Liao X.Y."/>
            <person name="Jiang Y.T."/>
            <person name="Yu X."/>
            <person name="Hao Y."/>
            <person name="Huang J."/>
            <person name="Zhao X.W."/>
            <person name="Ke S."/>
            <person name="Chen Y.Y."/>
            <person name="Wu W.L."/>
            <person name="Hsu J.L."/>
            <person name="Lin Y.F."/>
            <person name="Huang M.D."/>
            <person name="Li C.Y."/>
            <person name="Huang L."/>
            <person name="Wang Z.W."/>
            <person name="Zhao X."/>
            <person name="Zhong W.Y."/>
            <person name="Peng D.H."/>
            <person name="Ahmad S."/>
            <person name="Lan S."/>
            <person name="Zhang J.S."/>
            <person name="Tsai W.C."/>
            <person name="Van de Peer Y."/>
            <person name="Liu Z.J."/>
        </authorList>
    </citation>
    <scope>NUCLEOTIDE SEQUENCE</scope>
    <source>
        <strain evidence="2">CP</strain>
    </source>
</reference>
<keyword evidence="3" id="KW-1185">Reference proteome</keyword>
<comment type="caution">
    <text evidence="2">The sequence shown here is derived from an EMBL/GenBank/DDBJ whole genome shotgun (WGS) entry which is preliminary data.</text>
</comment>
<proteinExistence type="predicted"/>
<protein>
    <submittedName>
        <fullName evidence="2">Uncharacterized protein</fullName>
    </submittedName>
</protein>
<name>A0AAV9EIV2_ACOCL</name>
<feature type="compositionally biased region" description="Basic and acidic residues" evidence="1">
    <location>
        <begin position="1"/>
        <end position="12"/>
    </location>
</feature>
<gene>
    <name evidence="2" type="ORF">QJS10_CPA06g01674</name>
</gene>
<reference evidence="2" key="2">
    <citation type="submission" date="2023-06" db="EMBL/GenBank/DDBJ databases">
        <authorList>
            <person name="Ma L."/>
            <person name="Liu K.-W."/>
            <person name="Li Z."/>
            <person name="Hsiao Y.-Y."/>
            <person name="Qi Y."/>
            <person name="Fu T."/>
            <person name="Tang G."/>
            <person name="Zhang D."/>
            <person name="Sun W.-H."/>
            <person name="Liu D.-K."/>
            <person name="Li Y."/>
            <person name="Chen G.-Z."/>
            <person name="Liu X.-D."/>
            <person name="Liao X.-Y."/>
            <person name="Jiang Y.-T."/>
            <person name="Yu X."/>
            <person name="Hao Y."/>
            <person name="Huang J."/>
            <person name="Zhao X.-W."/>
            <person name="Ke S."/>
            <person name="Chen Y.-Y."/>
            <person name="Wu W.-L."/>
            <person name="Hsu J.-L."/>
            <person name="Lin Y.-F."/>
            <person name="Huang M.-D."/>
            <person name="Li C.-Y."/>
            <person name="Huang L."/>
            <person name="Wang Z.-W."/>
            <person name="Zhao X."/>
            <person name="Zhong W.-Y."/>
            <person name="Peng D.-H."/>
            <person name="Ahmad S."/>
            <person name="Lan S."/>
            <person name="Zhang J.-S."/>
            <person name="Tsai W.-C."/>
            <person name="Van De Peer Y."/>
            <person name="Liu Z.-J."/>
        </authorList>
    </citation>
    <scope>NUCLEOTIDE SEQUENCE</scope>
    <source>
        <strain evidence="2">CP</strain>
        <tissue evidence="2">Leaves</tissue>
    </source>
</reference>